<gene>
    <name evidence="3" type="ORF">GLAREA_10948</name>
</gene>
<sequence length="499" mass="56591">MDSMDSKTDLRKPDWLDAFKPATSTSILKMEPDEMSPRDILLQIPPRGHVSKAKSVPMIDQKTFDQFQNQIPGSFQHQNTQSLGSNFHRSYQPGSPHLPQNSQGAFHAERMVLEGSVGRPTNRTHQQPPYIKEESDWNKSEKSGPEDDRVWEFKSQLERNPFASQELRQGPSPLIAGFHRPVTAPPLPLHPPPIFLSTPPTSTCPAAYAGFRHLNFPAGFNPPNYNMDGEVSNPESLIPNFKFEKVLNQDQAGRRISLYGSINSQPGILILERSPFPSSQAYLSHIPRILSSIQNLGANDIYFWYLASSRPNSNNSQDGSREAVGDEGMQDLKVNLIYPCTAQHIKKYSSQGARLVCETAEIYRSKVRPYMENKRAEGRLNWVYNIIEGKTEVEDVIFRTPLGSAGDEGFLLIPDLNWDRKTIPSLHLLGLVERRDIWSLRDLKKKHIRWLNEMRELLLDSTVNQRTTISTSTSSMSHWKLAQLKPPEKQSDWKASSKP</sequence>
<organism evidence="3 4">
    <name type="scientific">Glarea lozoyensis (strain ATCC 20868 / MF5171)</name>
    <dbReference type="NCBI Taxonomy" id="1116229"/>
    <lineage>
        <taxon>Eukaryota</taxon>
        <taxon>Fungi</taxon>
        <taxon>Dikarya</taxon>
        <taxon>Ascomycota</taxon>
        <taxon>Pezizomycotina</taxon>
        <taxon>Leotiomycetes</taxon>
        <taxon>Helotiales</taxon>
        <taxon>Helotiaceae</taxon>
        <taxon>Glarea</taxon>
    </lineage>
</organism>
<dbReference type="GO" id="GO:0000340">
    <property type="term" value="F:RNA 7-methylguanosine cap binding"/>
    <property type="evidence" value="ECO:0007669"/>
    <property type="project" value="TreeGrafter"/>
</dbReference>
<protein>
    <submittedName>
        <fullName evidence="3">mRNA decapping enzyme DcpS N-terminal</fullName>
    </submittedName>
</protein>
<evidence type="ECO:0000313" key="3">
    <source>
        <dbReference type="EMBL" id="EPE35251.1"/>
    </source>
</evidence>
<dbReference type="PANTHER" id="PTHR12978">
    <property type="entry name" value="HISTIDINE TRIAD HIT PROTEIN MEMBER"/>
    <property type="match status" value="1"/>
</dbReference>
<accession>S3DTI9</accession>
<dbReference type="SUPFAM" id="SSF102860">
    <property type="entry name" value="mRNA decapping enzyme DcpS N-terminal domain"/>
    <property type="match status" value="1"/>
</dbReference>
<dbReference type="Pfam" id="PF05652">
    <property type="entry name" value="DcpS"/>
    <property type="match status" value="1"/>
</dbReference>
<dbReference type="STRING" id="1116229.S3DTI9"/>
<dbReference type="InterPro" id="IPR008594">
    <property type="entry name" value="DcpS/DCS2"/>
</dbReference>
<dbReference type="Proteomes" id="UP000016922">
    <property type="component" value="Unassembled WGS sequence"/>
</dbReference>
<dbReference type="SUPFAM" id="SSF54197">
    <property type="entry name" value="HIT-like"/>
    <property type="match status" value="1"/>
</dbReference>
<dbReference type="GO" id="GO:0016787">
    <property type="term" value="F:hydrolase activity"/>
    <property type="evidence" value="ECO:0007669"/>
    <property type="project" value="InterPro"/>
</dbReference>
<dbReference type="Pfam" id="PF11969">
    <property type="entry name" value="DcpS_C"/>
    <property type="match status" value="1"/>
</dbReference>
<dbReference type="eggNOG" id="KOG3969">
    <property type="taxonomic scope" value="Eukaryota"/>
</dbReference>
<comment type="similarity">
    <text evidence="1">Belongs to the HIT family.</text>
</comment>
<dbReference type="GO" id="GO:0000290">
    <property type="term" value="P:deadenylation-dependent decapping of nuclear-transcribed mRNA"/>
    <property type="evidence" value="ECO:0007669"/>
    <property type="project" value="InterPro"/>
</dbReference>
<feature type="region of interest" description="Disordered" evidence="2">
    <location>
        <begin position="478"/>
        <end position="499"/>
    </location>
</feature>
<dbReference type="GeneID" id="19469992"/>
<reference evidence="3 4" key="1">
    <citation type="journal article" date="2013" name="BMC Genomics">
        <title>Genomics-driven discovery of the pneumocandin biosynthetic gene cluster in the fungus Glarea lozoyensis.</title>
        <authorList>
            <person name="Chen L."/>
            <person name="Yue Q."/>
            <person name="Zhang X."/>
            <person name="Xiang M."/>
            <person name="Wang C."/>
            <person name="Li S."/>
            <person name="Che Y."/>
            <person name="Ortiz-Lopez F.J."/>
            <person name="Bills G.F."/>
            <person name="Liu X."/>
            <person name="An Z."/>
        </authorList>
    </citation>
    <scope>NUCLEOTIDE SEQUENCE [LARGE SCALE GENOMIC DNA]</scope>
    <source>
        <strain evidence="4">ATCC 20868 / MF5171</strain>
    </source>
</reference>
<evidence type="ECO:0000256" key="2">
    <source>
        <dbReference type="SAM" id="MobiDB-lite"/>
    </source>
</evidence>
<dbReference type="HOGENOM" id="CLU_546343_0_0_1"/>
<dbReference type="Gene3D" id="3.30.428.10">
    <property type="entry name" value="HIT-like"/>
    <property type="match status" value="1"/>
</dbReference>
<keyword evidence="4" id="KW-1185">Reference proteome</keyword>
<dbReference type="EMBL" id="KE145354">
    <property type="protein sequence ID" value="EPE35251.1"/>
    <property type="molecule type" value="Genomic_DNA"/>
</dbReference>
<evidence type="ECO:0000256" key="1">
    <source>
        <dbReference type="ARBA" id="ARBA00010208"/>
    </source>
</evidence>
<dbReference type="InterPro" id="IPR036265">
    <property type="entry name" value="HIT-like_sf"/>
</dbReference>
<dbReference type="Gene3D" id="3.30.200.40">
    <property type="entry name" value="Scavenger mRNA decapping enzyme, N-terminal domain"/>
    <property type="match status" value="1"/>
</dbReference>
<feature type="compositionally biased region" description="Basic and acidic residues" evidence="2">
    <location>
        <begin position="131"/>
        <end position="148"/>
    </location>
</feature>
<dbReference type="RefSeq" id="XP_008077330.1">
    <property type="nucleotide sequence ID" value="XM_008079139.1"/>
</dbReference>
<evidence type="ECO:0000313" key="4">
    <source>
        <dbReference type="Proteomes" id="UP000016922"/>
    </source>
</evidence>
<dbReference type="AlphaFoldDB" id="S3DTI9"/>
<feature type="region of interest" description="Disordered" evidence="2">
    <location>
        <begin position="115"/>
        <end position="148"/>
    </location>
</feature>
<dbReference type="KEGG" id="glz:GLAREA_10948"/>
<dbReference type="GO" id="GO:0000932">
    <property type="term" value="C:P-body"/>
    <property type="evidence" value="ECO:0007669"/>
    <property type="project" value="TreeGrafter"/>
</dbReference>
<dbReference type="InterPro" id="IPR011145">
    <property type="entry name" value="Scavenger_mRNA_decap_enz_N"/>
</dbReference>
<proteinExistence type="inferred from homology"/>
<dbReference type="OrthoDB" id="10264956at2759"/>
<dbReference type="GO" id="GO:0005634">
    <property type="term" value="C:nucleus"/>
    <property type="evidence" value="ECO:0007669"/>
    <property type="project" value="TreeGrafter"/>
</dbReference>
<dbReference type="PANTHER" id="PTHR12978:SF0">
    <property type="entry name" value="M7GPPPX DIPHOSPHATASE"/>
    <property type="match status" value="1"/>
</dbReference>
<name>S3DTI9_GLAL2</name>